<keyword evidence="1" id="KW-0812">Transmembrane</keyword>
<sequence>MTLIGKTSENSKCQTLLPLFYTSIPSLPSPFSSLVVISISSILLVPNSPIFSFPYLLYLLPSLCHFHLFFTFSPLFFISISSIPHSFSSSVPFLAPFPFLLLFFTFS</sequence>
<feature type="transmembrane region" description="Helical" evidence="1">
    <location>
        <begin position="27"/>
        <end position="45"/>
    </location>
</feature>
<keyword evidence="1" id="KW-0472">Membrane</keyword>
<proteinExistence type="predicted"/>
<keyword evidence="1" id="KW-1133">Transmembrane helix</keyword>
<feature type="transmembrane region" description="Helical" evidence="1">
    <location>
        <begin position="86"/>
        <end position="106"/>
    </location>
</feature>
<reference evidence="2" key="1">
    <citation type="submission" date="2021-05" db="EMBL/GenBank/DDBJ databases">
        <authorList>
            <person name="Alioto T."/>
            <person name="Alioto T."/>
            <person name="Gomez Garrido J."/>
        </authorList>
    </citation>
    <scope>NUCLEOTIDE SEQUENCE</scope>
</reference>
<evidence type="ECO:0000256" key="1">
    <source>
        <dbReference type="SAM" id="Phobius"/>
    </source>
</evidence>
<name>A0A8D8U958_9HEMI</name>
<dbReference type="AlphaFoldDB" id="A0A8D8U958"/>
<protein>
    <submittedName>
        <fullName evidence="2">Uncharacterized protein</fullName>
    </submittedName>
</protein>
<dbReference type="EMBL" id="HBUF01337690">
    <property type="protein sequence ID" value="CAG6698367.1"/>
    <property type="molecule type" value="Transcribed_RNA"/>
</dbReference>
<evidence type="ECO:0000313" key="2">
    <source>
        <dbReference type="EMBL" id="CAG6698367.1"/>
    </source>
</evidence>
<feature type="transmembrane region" description="Helical" evidence="1">
    <location>
        <begin position="57"/>
        <end position="80"/>
    </location>
</feature>
<accession>A0A8D8U958</accession>
<organism evidence="2">
    <name type="scientific">Cacopsylla melanoneura</name>
    <dbReference type="NCBI Taxonomy" id="428564"/>
    <lineage>
        <taxon>Eukaryota</taxon>
        <taxon>Metazoa</taxon>
        <taxon>Ecdysozoa</taxon>
        <taxon>Arthropoda</taxon>
        <taxon>Hexapoda</taxon>
        <taxon>Insecta</taxon>
        <taxon>Pterygota</taxon>
        <taxon>Neoptera</taxon>
        <taxon>Paraneoptera</taxon>
        <taxon>Hemiptera</taxon>
        <taxon>Sternorrhyncha</taxon>
        <taxon>Psylloidea</taxon>
        <taxon>Psyllidae</taxon>
        <taxon>Psyllinae</taxon>
        <taxon>Cacopsylla</taxon>
    </lineage>
</organism>